<organism evidence="2 3">
    <name type="scientific">Knipowitschia caucasica</name>
    <name type="common">Caucasian dwarf goby</name>
    <name type="synonym">Pomatoschistus caucasicus</name>
    <dbReference type="NCBI Taxonomy" id="637954"/>
    <lineage>
        <taxon>Eukaryota</taxon>
        <taxon>Metazoa</taxon>
        <taxon>Chordata</taxon>
        <taxon>Craniata</taxon>
        <taxon>Vertebrata</taxon>
        <taxon>Euteleostomi</taxon>
        <taxon>Actinopterygii</taxon>
        <taxon>Neopterygii</taxon>
        <taxon>Teleostei</taxon>
        <taxon>Neoteleostei</taxon>
        <taxon>Acanthomorphata</taxon>
        <taxon>Gobiaria</taxon>
        <taxon>Gobiiformes</taxon>
        <taxon>Gobioidei</taxon>
        <taxon>Gobiidae</taxon>
        <taxon>Gobiinae</taxon>
        <taxon>Knipowitschia</taxon>
    </lineage>
</organism>
<keyword evidence="3" id="KW-1185">Reference proteome</keyword>
<dbReference type="Proteomes" id="UP001497482">
    <property type="component" value="Chromosome 20"/>
</dbReference>
<evidence type="ECO:0000256" key="1">
    <source>
        <dbReference type="SAM" id="MobiDB-lite"/>
    </source>
</evidence>
<evidence type="ECO:0000313" key="2">
    <source>
        <dbReference type="EMBL" id="CAL1595732.1"/>
    </source>
</evidence>
<accession>A0AAV2L6B7</accession>
<sequence length="101" mass="11892">MQESETTRLRTEKLEKNGDETRDLLHTQMEKIKIQVAEIERLEQKSEEDHAAFQAALKQKDCETEAQQQSLQQAVGSLQTQYTELIETFLSYRSYQKRRSL</sequence>
<proteinExistence type="predicted"/>
<protein>
    <submittedName>
        <fullName evidence="2">Uncharacterized protein</fullName>
    </submittedName>
</protein>
<dbReference type="EMBL" id="OZ035842">
    <property type="protein sequence ID" value="CAL1595732.1"/>
    <property type="molecule type" value="Genomic_DNA"/>
</dbReference>
<feature type="region of interest" description="Disordered" evidence="1">
    <location>
        <begin position="1"/>
        <end position="20"/>
    </location>
</feature>
<evidence type="ECO:0000313" key="3">
    <source>
        <dbReference type="Proteomes" id="UP001497482"/>
    </source>
</evidence>
<dbReference type="AlphaFoldDB" id="A0AAV2L6B7"/>
<gene>
    <name evidence="2" type="ORF">KC01_LOCUS24482</name>
</gene>
<reference evidence="2 3" key="1">
    <citation type="submission" date="2024-04" db="EMBL/GenBank/DDBJ databases">
        <authorList>
            <person name="Waldvogel A.-M."/>
            <person name="Schoenle A."/>
        </authorList>
    </citation>
    <scope>NUCLEOTIDE SEQUENCE [LARGE SCALE GENOMIC DNA]</scope>
</reference>
<name>A0AAV2L6B7_KNICA</name>